<name>A0A2P4S4T9_BAMTH</name>
<accession>A0A2P4S4T9</accession>
<evidence type="ECO:0000313" key="3">
    <source>
        <dbReference type="Proteomes" id="UP000237246"/>
    </source>
</evidence>
<reference evidence="2 3" key="1">
    <citation type="submission" date="2018-01" db="EMBL/GenBank/DDBJ databases">
        <title>Comparison of the Chinese Bamboo Partridge and Red Junglefowl genome sequences highlights the importance of demography in genome evolution.</title>
        <authorList>
            <person name="Tiley G.P."/>
            <person name="Kimball R.T."/>
            <person name="Braun E.L."/>
            <person name="Burleigh J.G."/>
        </authorList>
    </citation>
    <scope>NUCLEOTIDE SEQUENCE [LARGE SCALE GENOMIC DNA]</scope>
    <source>
        <strain evidence="2">RTK389</strain>
        <tissue evidence="2">Blood</tissue>
    </source>
</reference>
<organism evidence="2 3">
    <name type="scientific">Bambusicola thoracicus</name>
    <name type="common">Chinese bamboo-partridge</name>
    <name type="synonym">Perdix thoracica</name>
    <dbReference type="NCBI Taxonomy" id="9083"/>
    <lineage>
        <taxon>Eukaryota</taxon>
        <taxon>Metazoa</taxon>
        <taxon>Chordata</taxon>
        <taxon>Craniata</taxon>
        <taxon>Vertebrata</taxon>
        <taxon>Euteleostomi</taxon>
        <taxon>Archelosauria</taxon>
        <taxon>Archosauria</taxon>
        <taxon>Dinosauria</taxon>
        <taxon>Saurischia</taxon>
        <taxon>Theropoda</taxon>
        <taxon>Coelurosauria</taxon>
        <taxon>Aves</taxon>
        <taxon>Neognathae</taxon>
        <taxon>Galloanserae</taxon>
        <taxon>Galliformes</taxon>
        <taxon>Phasianidae</taxon>
        <taxon>Perdicinae</taxon>
        <taxon>Bambusicola</taxon>
    </lineage>
</organism>
<evidence type="ECO:0000313" key="2">
    <source>
        <dbReference type="EMBL" id="POI19136.1"/>
    </source>
</evidence>
<comment type="caution">
    <text evidence="2">The sequence shown here is derived from an EMBL/GenBank/DDBJ whole genome shotgun (WGS) entry which is preliminary data.</text>
</comment>
<proteinExistence type="predicted"/>
<feature type="compositionally biased region" description="Polar residues" evidence="1">
    <location>
        <begin position="61"/>
        <end position="71"/>
    </location>
</feature>
<dbReference type="EMBL" id="PPHD01108615">
    <property type="protein sequence ID" value="POI19136.1"/>
    <property type="molecule type" value="Genomic_DNA"/>
</dbReference>
<evidence type="ECO:0000256" key="1">
    <source>
        <dbReference type="SAM" id="MobiDB-lite"/>
    </source>
</evidence>
<feature type="compositionally biased region" description="Polar residues" evidence="1">
    <location>
        <begin position="42"/>
        <end position="52"/>
    </location>
</feature>
<gene>
    <name evidence="2" type="ORF">CIB84_017119</name>
</gene>
<keyword evidence="3" id="KW-1185">Reference proteome</keyword>
<dbReference type="AlphaFoldDB" id="A0A2P4S4T9"/>
<sequence>MMIKLPSATLSDWHVLQIMHQRVPQSLTKLLRADIPEHQAMQVSSQNCQDTARVTPDQPACLNSATGETPR</sequence>
<dbReference type="Proteomes" id="UP000237246">
    <property type="component" value="Unassembled WGS sequence"/>
</dbReference>
<protein>
    <submittedName>
        <fullName evidence="2">Uncharacterized protein</fullName>
    </submittedName>
</protein>
<feature type="region of interest" description="Disordered" evidence="1">
    <location>
        <begin position="42"/>
        <end position="71"/>
    </location>
</feature>